<keyword evidence="3" id="KW-1185">Reference proteome</keyword>
<name>A0A5Q0BGU5_9GAMM</name>
<dbReference type="KEGG" id="mmob:F6R98_09095"/>
<dbReference type="AlphaFoldDB" id="A0A5Q0BGU5"/>
<evidence type="ECO:0000313" key="3">
    <source>
        <dbReference type="Proteomes" id="UP000325755"/>
    </source>
</evidence>
<keyword evidence="1" id="KW-0732">Signal</keyword>
<dbReference type="Proteomes" id="UP000325755">
    <property type="component" value="Chromosome"/>
</dbReference>
<gene>
    <name evidence="2" type="ORF">F6R98_09095</name>
</gene>
<accession>A0A5Q0BGU5</accession>
<organism evidence="2 3">
    <name type="scientific">Candidatus Methylospira mobilis</name>
    <dbReference type="NCBI Taxonomy" id="1808979"/>
    <lineage>
        <taxon>Bacteria</taxon>
        <taxon>Pseudomonadati</taxon>
        <taxon>Pseudomonadota</taxon>
        <taxon>Gammaproteobacteria</taxon>
        <taxon>Methylococcales</taxon>
        <taxon>Methylococcaceae</taxon>
        <taxon>Candidatus Methylospira</taxon>
    </lineage>
</organism>
<sequence>MKTSFFVLFLATNTLISTSAIGSEEQYVNVMNLPYIEYFVNKTDHGDELTNHIKFERIGVTKCVRLTIVEIYSCTASNSLQGWKAS</sequence>
<protein>
    <submittedName>
        <fullName evidence="2">Uncharacterized protein</fullName>
    </submittedName>
</protein>
<reference evidence="2 3" key="1">
    <citation type="submission" date="2019-09" db="EMBL/GenBank/DDBJ databases">
        <title>Ecophysiology of the spiral-shaped methanotroph Methylospira mobilis as revealed by the complete genome sequence.</title>
        <authorList>
            <person name="Oshkin I.Y."/>
            <person name="Dedysh S.N."/>
            <person name="Miroshnikov K."/>
            <person name="Danilova O.V."/>
            <person name="Hakobyan A."/>
            <person name="Liesack W."/>
        </authorList>
    </citation>
    <scope>NUCLEOTIDE SEQUENCE [LARGE SCALE GENOMIC DNA]</scope>
    <source>
        <strain evidence="2 3">Shm1</strain>
    </source>
</reference>
<dbReference type="InParanoid" id="A0A5Q0BGU5"/>
<dbReference type="RefSeq" id="WP_153248753.1">
    <property type="nucleotide sequence ID" value="NZ_CP044205.1"/>
</dbReference>
<evidence type="ECO:0000256" key="1">
    <source>
        <dbReference type="SAM" id="SignalP"/>
    </source>
</evidence>
<evidence type="ECO:0000313" key="2">
    <source>
        <dbReference type="EMBL" id="QFY42759.1"/>
    </source>
</evidence>
<feature type="chain" id="PRO_5024861069" evidence="1">
    <location>
        <begin position="23"/>
        <end position="86"/>
    </location>
</feature>
<dbReference type="EMBL" id="CP044205">
    <property type="protein sequence ID" value="QFY42759.1"/>
    <property type="molecule type" value="Genomic_DNA"/>
</dbReference>
<proteinExistence type="predicted"/>
<feature type="signal peptide" evidence="1">
    <location>
        <begin position="1"/>
        <end position="22"/>
    </location>
</feature>